<dbReference type="InterPro" id="IPR043763">
    <property type="entry name" value="DUF5709"/>
</dbReference>
<feature type="domain" description="DUF5709" evidence="2">
    <location>
        <begin position="116"/>
        <end position="162"/>
    </location>
</feature>
<feature type="compositionally biased region" description="Gly residues" evidence="1">
    <location>
        <begin position="92"/>
        <end position="101"/>
    </location>
</feature>
<dbReference type="AlphaFoldDB" id="A0AAU8K490"/>
<feature type="compositionally biased region" description="Basic and acidic residues" evidence="1">
    <location>
        <begin position="70"/>
        <end position="88"/>
    </location>
</feature>
<name>A0AAU8K490_9ACTN</name>
<sequence length="176" mass="18321">MSDSGRADEVYQPADGGDEQADATALDLQNALDERTYDEILDEGWSPPDKPLAVQRTGTTAGEQRSGGTLDERLARELPDREPDRGGRVGDLPGGASGPVGPGTPAEPDTEPDSGAGTERAGRLVAPDEGAHPRTAQLYAEDLGVDAGAATAEEAAVHIVADRDLVDDRGTTRPRP</sequence>
<reference evidence="3" key="1">
    <citation type="submission" date="2024-06" db="EMBL/GenBank/DDBJ databases">
        <title>The genome sequences of Kitasatospora sp. strain HUAS MG31.</title>
        <authorList>
            <person name="Mo P."/>
        </authorList>
    </citation>
    <scope>NUCLEOTIDE SEQUENCE</scope>
    <source>
        <strain evidence="3">HUAS MG31</strain>
    </source>
</reference>
<dbReference type="RefSeq" id="WP_354644475.1">
    <property type="nucleotide sequence ID" value="NZ_CP159872.1"/>
</dbReference>
<dbReference type="EMBL" id="CP159872">
    <property type="protein sequence ID" value="XCM83539.1"/>
    <property type="molecule type" value="Genomic_DNA"/>
</dbReference>
<organism evidence="3">
    <name type="scientific">Kitasatospora camelliae</name>
    <dbReference type="NCBI Taxonomy" id="3156397"/>
    <lineage>
        <taxon>Bacteria</taxon>
        <taxon>Bacillati</taxon>
        <taxon>Actinomycetota</taxon>
        <taxon>Actinomycetes</taxon>
        <taxon>Kitasatosporales</taxon>
        <taxon>Streptomycetaceae</taxon>
        <taxon>Kitasatospora</taxon>
    </lineage>
</organism>
<gene>
    <name evidence="3" type="ORF">ABWK59_33770</name>
</gene>
<dbReference type="KEGG" id="kcm:ABWK59_33770"/>
<feature type="region of interest" description="Disordered" evidence="1">
    <location>
        <begin position="1"/>
        <end position="135"/>
    </location>
</feature>
<evidence type="ECO:0000313" key="3">
    <source>
        <dbReference type="EMBL" id="XCM83539.1"/>
    </source>
</evidence>
<evidence type="ECO:0000259" key="2">
    <source>
        <dbReference type="Pfam" id="PF18970"/>
    </source>
</evidence>
<protein>
    <submittedName>
        <fullName evidence="3">DUF5709 domain-containing protein</fullName>
    </submittedName>
</protein>
<dbReference type="Pfam" id="PF18970">
    <property type="entry name" value="DUF5709"/>
    <property type="match status" value="1"/>
</dbReference>
<evidence type="ECO:0000256" key="1">
    <source>
        <dbReference type="SAM" id="MobiDB-lite"/>
    </source>
</evidence>
<feature type="compositionally biased region" description="Polar residues" evidence="1">
    <location>
        <begin position="56"/>
        <end position="67"/>
    </location>
</feature>
<proteinExistence type="predicted"/>
<accession>A0AAU8K490</accession>